<keyword evidence="3" id="KW-1185">Reference proteome</keyword>
<evidence type="ECO:0000313" key="2">
    <source>
        <dbReference type="EMBL" id="CAL1578561.1"/>
    </source>
</evidence>
<evidence type="ECO:0000256" key="1">
    <source>
        <dbReference type="SAM" id="MobiDB-lite"/>
    </source>
</evidence>
<protein>
    <submittedName>
        <fullName evidence="2">Uncharacterized protein</fullName>
    </submittedName>
</protein>
<organism evidence="2 3">
    <name type="scientific">Knipowitschia caucasica</name>
    <name type="common">Caucasian dwarf goby</name>
    <name type="synonym">Pomatoschistus caucasicus</name>
    <dbReference type="NCBI Taxonomy" id="637954"/>
    <lineage>
        <taxon>Eukaryota</taxon>
        <taxon>Metazoa</taxon>
        <taxon>Chordata</taxon>
        <taxon>Craniata</taxon>
        <taxon>Vertebrata</taxon>
        <taxon>Euteleostomi</taxon>
        <taxon>Actinopterygii</taxon>
        <taxon>Neopterygii</taxon>
        <taxon>Teleostei</taxon>
        <taxon>Neoteleostei</taxon>
        <taxon>Acanthomorphata</taxon>
        <taxon>Gobiaria</taxon>
        <taxon>Gobiiformes</taxon>
        <taxon>Gobioidei</taxon>
        <taxon>Gobiidae</taxon>
        <taxon>Gobiinae</taxon>
        <taxon>Knipowitschia</taxon>
    </lineage>
</organism>
<feature type="region of interest" description="Disordered" evidence="1">
    <location>
        <begin position="1"/>
        <end position="33"/>
    </location>
</feature>
<reference evidence="2 3" key="1">
    <citation type="submission" date="2024-04" db="EMBL/GenBank/DDBJ databases">
        <authorList>
            <person name="Waldvogel A.-M."/>
            <person name="Schoenle A."/>
        </authorList>
    </citation>
    <scope>NUCLEOTIDE SEQUENCE [LARGE SCALE GENOMIC DNA]</scope>
</reference>
<gene>
    <name evidence="2" type="ORF">KC01_LOCUS9687</name>
</gene>
<accession>A0AAV2JQL6</accession>
<feature type="compositionally biased region" description="Basic and acidic residues" evidence="1">
    <location>
        <begin position="69"/>
        <end position="80"/>
    </location>
</feature>
<feature type="region of interest" description="Disordered" evidence="1">
    <location>
        <begin position="47"/>
        <end position="116"/>
    </location>
</feature>
<feature type="compositionally biased region" description="Basic and acidic residues" evidence="1">
    <location>
        <begin position="1"/>
        <end position="17"/>
    </location>
</feature>
<feature type="compositionally biased region" description="Acidic residues" evidence="1">
    <location>
        <begin position="55"/>
        <end position="68"/>
    </location>
</feature>
<dbReference type="Proteomes" id="UP001497482">
    <property type="component" value="Chromosome 13"/>
</dbReference>
<dbReference type="EMBL" id="OZ035835">
    <property type="protein sequence ID" value="CAL1578561.1"/>
    <property type="molecule type" value="Genomic_DNA"/>
</dbReference>
<sequence>MEEETDRGLKQETPEMKEEPEEQSINLEPQHSSQCIADLNIVCVKKEEFEPKQEEDTEGEDVSAETEGDTDHSSDWRASSDQEDGEDKVLNDQPSLKHKSAPVTSENSAETKSGDKKQLLQCPFCAKMIKGSTLHKGLCSPRSFRESTHDDDAAIVARVRDQEVEAET</sequence>
<name>A0AAV2JQL6_KNICA</name>
<dbReference type="AlphaFoldDB" id="A0AAV2JQL6"/>
<evidence type="ECO:0000313" key="3">
    <source>
        <dbReference type="Proteomes" id="UP001497482"/>
    </source>
</evidence>
<feature type="compositionally biased region" description="Polar residues" evidence="1">
    <location>
        <begin position="24"/>
        <end position="33"/>
    </location>
</feature>
<feature type="compositionally biased region" description="Polar residues" evidence="1">
    <location>
        <begin position="102"/>
        <end position="111"/>
    </location>
</feature>
<proteinExistence type="predicted"/>